<dbReference type="RefSeq" id="WP_125295935.1">
    <property type="nucleotide sequence ID" value="NZ_CP055538.1"/>
</dbReference>
<organism evidence="2 3">
    <name type="scientific">Citrobacter freundii</name>
    <dbReference type="NCBI Taxonomy" id="546"/>
    <lineage>
        <taxon>Bacteria</taxon>
        <taxon>Pseudomonadati</taxon>
        <taxon>Pseudomonadota</taxon>
        <taxon>Gammaproteobacteria</taxon>
        <taxon>Enterobacterales</taxon>
        <taxon>Enterobacteriaceae</taxon>
        <taxon>Citrobacter</taxon>
        <taxon>Citrobacter freundii complex</taxon>
    </lineage>
</organism>
<keyword evidence="1" id="KW-1133">Transmembrane helix</keyword>
<proteinExistence type="predicted"/>
<feature type="transmembrane region" description="Helical" evidence="1">
    <location>
        <begin position="114"/>
        <end position="135"/>
    </location>
</feature>
<reference evidence="3" key="1">
    <citation type="submission" date="2020-06" db="EMBL/GenBank/DDBJ databases">
        <title>REHAB project genomes.</title>
        <authorList>
            <person name="Shaw L.P."/>
        </authorList>
    </citation>
    <scope>NUCLEOTIDE SEQUENCE [LARGE SCALE GENOMIC DNA]</scope>
    <source>
        <strain evidence="3">RHBSTW-00398</strain>
    </source>
</reference>
<evidence type="ECO:0000313" key="3">
    <source>
        <dbReference type="Proteomes" id="UP000510650"/>
    </source>
</evidence>
<accession>A0AAE7GVQ8</accession>
<protein>
    <submittedName>
        <fullName evidence="2">Uncharacterized protein</fullName>
    </submittedName>
</protein>
<dbReference type="AlphaFoldDB" id="A0AAE7GVQ8"/>
<gene>
    <name evidence="2" type="ORF">HV183_19505</name>
</gene>
<feature type="transmembrane region" description="Helical" evidence="1">
    <location>
        <begin position="47"/>
        <end position="66"/>
    </location>
</feature>
<name>A0AAE7GVQ8_CITFR</name>
<feature type="transmembrane region" description="Helical" evidence="1">
    <location>
        <begin position="12"/>
        <end position="35"/>
    </location>
</feature>
<evidence type="ECO:0000256" key="1">
    <source>
        <dbReference type="SAM" id="Phobius"/>
    </source>
</evidence>
<evidence type="ECO:0000313" key="2">
    <source>
        <dbReference type="EMBL" id="QLO15452.1"/>
    </source>
</evidence>
<dbReference type="EMBL" id="CP055538">
    <property type="protein sequence ID" value="QLO15452.1"/>
    <property type="molecule type" value="Genomic_DNA"/>
</dbReference>
<feature type="transmembrane region" description="Helical" evidence="1">
    <location>
        <begin position="147"/>
        <end position="165"/>
    </location>
</feature>
<dbReference type="Proteomes" id="UP000510650">
    <property type="component" value="Chromosome"/>
</dbReference>
<keyword evidence="1" id="KW-0812">Transmembrane</keyword>
<keyword evidence="1" id="KW-0472">Membrane</keyword>
<sequence length="218" mass="24983">MMSFINTPFIAVKFTVLVSVFTFILWCFMPVQTLIHLVQEGEFIESLTLYFYAIALIVITLSPSFAGRKWTRWSVICVLFTMMARESDLHKSINGMSMLKLRFWTGELPWQDKIMALVILLPIVLACLHILSCHGRRVWSAAKAHEGYAITVVTFILLIIVTNIIDRSLGILKEVLGWHGPAWLIALQTSQEEFLELSLPLLVLMAVFQYRRGSLHFH</sequence>